<dbReference type="GO" id="GO:0043565">
    <property type="term" value="F:sequence-specific DNA binding"/>
    <property type="evidence" value="ECO:0007669"/>
    <property type="project" value="InterPro"/>
</dbReference>
<evidence type="ECO:0000256" key="7">
    <source>
        <dbReference type="ARBA" id="ARBA00023163"/>
    </source>
</evidence>
<keyword evidence="4" id="KW-0732">Signal</keyword>
<dbReference type="EMBL" id="RRCN01000001">
    <property type="protein sequence ID" value="RRJ66182.1"/>
    <property type="molecule type" value="Genomic_DNA"/>
</dbReference>
<dbReference type="SUPFAM" id="SSF53807">
    <property type="entry name" value="Helical backbone' metal receptor"/>
    <property type="match status" value="1"/>
</dbReference>
<evidence type="ECO:0000256" key="2">
    <source>
        <dbReference type="ARBA" id="ARBA00008814"/>
    </source>
</evidence>
<dbReference type="PANTHER" id="PTHR30532">
    <property type="entry name" value="IRON III DICITRATE-BINDING PERIPLASMIC PROTEIN"/>
    <property type="match status" value="1"/>
</dbReference>
<reference evidence="10 11" key="1">
    <citation type="submission" date="2018-11" db="EMBL/GenBank/DDBJ databases">
        <title>Genome sequencing of Paenibacillus sp. KCOM 3021 (= ChDC PVNT-B20).</title>
        <authorList>
            <person name="Kook J.-K."/>
            <person name="Park S.-N."/>
            <person name="Lim Y.K."/>
        </authorList>
    </citation>
    <scope>NUCLEOTIDE SEQUENCE [LARGE SCALE GENOMIC DNA]</scope>
    <source>
        <strain evidence="10 11">KCOM 3021</strain>
    </source>
</reference>
<comment type="subcellular location">
    <subcellularLocation>
        <location evidence="1">Cell envelope</location>
    </subcellularLocation>
</comment>
<dbReference type="PROSITE" id="PS00041">
    <property type="entry name" value="HTH_ARAC_FAMILY_1"/>
    <property type="match status" value="1"/>
</dbReference>
<dbReference type="InterPro" id="IPR018060">
    <property type="entry name" value="HTH_AraC"/>
</dbReference>
<dbReference type="AlphaFoldDB" id="A0A3P3U736"/>
<evidence type="ECO:0000313" key="10">
    <source>
        <dbReference type="EMBL" id="RRJ66182.1"/>
    </source>
</evidence>
<keyword evidence="7" id="KW-0804">Transcription</keyword>
<gene>
    <name evidence="10" type="ORF">EHV15_27145</name>
</gene>
<comment type="similarity">
    <text evidence="2">Belongs to the bacterial solute-binding protein 8 family.</text>
</comment>
<dbReference type="PROSITE" id="PS50983">
    <property type="entry name" value="FE_B12_PBP"/>
    <property type="match status" value="1"/>
</dbReference>
<dbReference type="SUPFAM" id="SSF46689">
    <property type="entry name" value="Homeodomain-like"/>
    <property type="match status" value="2"/>
</dbReference>
<dbReference type="InterPro" id="IPR051313">
    <property type="entry name" value="Bact_iron-sidero_bind"/>
</dbReference>
<evidence type="ECO:0000259" key="8">
    <source>
        <dbReference type="PROSITE" id="PS01124"/>
    </source>
</evidence>
<dbReference type="PROSITE" id="PS01124">
    <property type="entry name" value="HTH_ARAC_FAMILY_2"/>
    <property type="match status" value="1"/>
</dbReference>
<feature type="domain" description="Fe/B12 periplasmic-binding" evidence="9">
    <location>
        <begin position="276"/>
        <end position="540"/>
    </location>
</feature>
<organism evidence="10 11">
    <name type="scientific">Paenibacillus oralis</name>
    <dbReference type="NCBI Taxonomy" id="2490856"/>
    <lineage>
        <taxon>Bacteria</taxon>
        <taxon>Bacillati</taxon>
        <taxon>Bacillota</taxon>
        <taxon>Bacilli</taxon>
        <taxon>Bacillales</taxon>
        <taxon>Paenibacillaceae</taxon>
        <taxon>Paenibacillus</taxon>
    </lineage>
</organism>
<keyword evidence="6" id="KW-0238">DNA-binding</keyword>
<dbReference type="InterPro" id="IPR002491">
    <property type="entry name" value="ABC_transptr_periplasmic_BD"/>
</dbReference>
<dbReference type="Pfam" id="PF12833">
    <property type="entry name" value="HTH_18"/>
    <property type="match status" value="1"/>
</dbReference>
<dbReference type="Proteomes" id="UP000267017">
    <property type="component" value="Unassembled WGS sequence"/>
</dbReference>
<dbReference type="Gene3D" id="3.40.50.1980">
    <property type="entry name" value="Nitrogenase molybdenum iron protein domain"/>
    <property type="match status" value="2"/>
</dbReference>
<keyword evidence="3" id="KW-0813">Transport</keyword>
<dbReference type="OrthoDB" id="2461801at2"/>
<evidence type="ECO:0000259" key="9">
    <source>
        <dbReference type="PROSITE" id="PS50983"/>
    </source>
</evidence>
<proteinExistence type="inferred from homology"/>
<name>A0A3P3U736_9BACL</name>
<protein>
    <submittedName>
        <fullName evidence="10">Helix-turn-helix domain-containing protein</fullName>
    </submittedName>
</protein>
<dbReference type="SUPFAM" id="SSF51215">
    <property type="entry name" value="Regulatory protein AraC"/>
    <property type="match status" value="1"/>
</dbReference>
<evidence type="ECO:0000256" key="6">
    <source>
        <dbReference type="ARBA" id="ARBA00023125"/>
    </source>
</evidence>
<dbReference type="SMART" id="SM00342">
    <property type="entry name" value="HTH_ARAC"/>
    <property type="match status" value="1"/>
</dbReference>
<dbReference type="GO" id="GO:0003700">
    <property type="term" value="F:DNA-binding transcription factor activity"/>
    <property type="evidence" value="ECO:0007669"/>
    <property type="project" value="InterPro"/>
</dbReference>
<dbReference type="GO" id="GO:0030288">
    <property type="term" value="C:outer membrane-bounded periplasmic space"/>
    <property type="evidence" value="ECO:0007669"/>
    <property type="project" value="TreeGrafter"/>
</dbReference>
<dbReference type="InterPro" id="IPR018062">
    <property type="entry name" value="HTH_AraC-typ_CS"/>
</dbReference>
<evidence type="ECO:0000256" key="3">
    <source>
        <dbReference type="ARBA" id="ARBA00022448"/>
    </source>
</evidence>
<accession>A0A3P3U736</accession>
<sequence length="546" mass="61940">MPMLNGTGPTAHLADYVYMLKDFRRIHACKDLHRRDPFLYSLLVFDKAEGELVIGGRSCLLRLQHIYVLPPDRHAMLQLPEDGGSGYCCIRFYALQPAGEGRFEPAVPACPAEWPAAQLSCLPERIREIEKTWSTGSPWDAMKASLLFQNLLYELFRQDTREFKSDLDRAIQQTLTFMEQHYAEPVTREMLAELAGLSPDYYSRVFKKRHEKSPMEYLHEIRIRQAKKLLVSSAGSLRSISQQTGFSDEYYFSRRFKAATGTSPIAYVKRIRHSGKVASLNHLVTGDLLALGIEPYAAVINDVFPLSGRLEHTIPVGRSGPDLEKLMAARPDLIMMRGSRGQGKSAKEMLFNQIAPTVTLRYVDDWRKHLQEIAGIVGKEREAAAWLARYDAKAEEVRHLLNFRAGEETFLIVGIGEGKLCVYGQRNLGTVMYGDLGLAAPRGVADIAHYREVALEELAAYGPDRILLTSYRHNGTERMDRAIRSEVAGLYGDSRWNGLKAVKESKVYSLYDSRHLYTSYNALSHDMFLDKVREWFLAEKSEMSKN</sequence>
<keyword evidence="11" id="KW-1185">Reference proteome</keyword>
<evidence type="ECO:0000256" key="1">
    <source>
        <dbReference type="ARBA" id="ARBA00004196"/>
    </source>
</evidence>
<dbReference type="InterPro" id="IPR037923">
    <property type="entry name" value="HTH-like"/>
</dbReference>
<dbReference type="Gene3D" id="1.10.10.60">
    <property type="entry name" value="Homeodomain-like"/>
    <property type="match status" value="2"/>
</dbReference>
<comment type="caution">
    <text evidence="10">The sequence shown here is derived from an EMBL/GenBank/DDBJ whole genome shotgun (WGS) entry which is preliminary data.</text>
</comment>
<keyword evidence="5" id="KW-0805">Transcription regulation</keyword>
<evidence type="ECO:0000256" key="4">
    <source>
        <dbReference type="ARBA" id="ARBA00022729"/>
    </source>
</evidence>
<evidence type="ECO:0000256" key="5">
    <source>
        <dbReference type="ARBA" id="ARBA00023015"/>
    </source>
</evidence>
<dbReference type="Pfam" id="PF01497">
    <property type="entry name" value="Peripla_BP_2"/>
    <property type="match status" value="1"/>
</dbReference>
<dbReference type="InterPro" id="IPR009057">
    <property type="entry name" value="Homeodomain-like_sf"/>
</dbReference>
<dbReference type="GO" id="GO:1901678">
    <property type="term" value="P:iron coordination entity transport"/>
    <property type="evidence" value="ECO:0007669"/>
    <property type="project" value="UniProtKB-ARBA"/>
</dbReference>
<evidence type="ECO:0000313" key="11">
    <source>
        <dbReference type="Proteomes" id="UP000267017"/>
    </source>
</evidence>
<feature type="domain" description="HTH araC/xylS-type" evidence="8">
    <location>
        <begin position="172"/>
        <end position="270"/>
    </location>
</feature>
<dbReference type="PANTHER" id="PTHR30532:SF21">
    <property type="entry name" value="SIDEROPHORE-BINDING LIPOPROTEIN YFIY-RELATED"/>
    <property type="match status" value="1"/>
</dbReference>